<dbReference type="SMART" id="SM00360">
    <property type="entry name" value="RRM"/>
    <property type="match status" value="2"/>
</dbReference>
<dbReference type="STRING" id="60517.A0A0R3VY15"/>
<dbReference type="PANTHER" id="PTHR48024">
    <property type="entry name" value="GEO13361P1-RELATED"/>
    <property type="match status" value="1"/>
</dbReference>
<evidence type="ECO:0000256" key="2">
    <source>
        <dbReference type="PROSITE-ProRule" id="PRU00176"/>
    </source>
</evidence>
<evidence type="ECO:0000256" key="1">
    <source>
        <dbReference type="ARBA" id="ARBA00022884"/>
    </source>
</evidence>
<dbReference type="PROSITE" id="PS50102">
    <property type="entry name" value="RRM"/>
    <property type="match status" value="2"/>
</dbReference>
<dbReference type="WBParaSite" id="TASK_0000230901-mRNA-1">
    <property type="protein sequence ID" value="TASK_0000230901-mRNA-1"/>
    <property type="gene ID" value="TASK_0000230901"/>
</dbReference>
<keyword evidence="1 2" id="KW-0694">RNA-binding</keyword>
<dbReference type="PANTHER" id="PTHR48024:SF56">
    <property type="entry name" value="HETEROGENEOUS NUCLEAR RIBONUCLEOPROTEIN A0"/>
    <property type="match status" value="1"/>
</dbReference>
<evidence type="ECO:0000259" key="3">
    <source>
        <dbReference type="PROSITE" id="PS50102"/>
    </source>
</evidence>
<dbReference type="SUPFAM" id="SSF54928">
    <property type="entry name" value="RNA-binding domain, RBD"/>
    <property type="match status" value="1"/>
</dbReference>
<dbReference type="Pfam" id="PF00076">
    <property type="entry name" value="RRM_1"/>
    <property type="match status" value="2"/>
</dbReference>
<accession>A0A0R3VY15</accession>
<feature type="domain" description="RRM" evidence="3">
    <location>
        <begin position="153"/>
        <end position="224"/>
    </location>
</feature>
<reference evidence="4" key="1">
    <citation type="submission" date="2017-02" db="UniProtKB">
        <authorList>
            <consortium name="WormBaseParasite"/>
        </authorList>
    </citation>
    <scope>IDENTIFICATION</scope>
</reference>
<dbReference type="Gene3D" id="3.30.70.330">
    <property type="match status" value="2"/>
</dbReference>
<dbReference type="GO" id="GO:0005634">
    <property type="term" value="C:nucleus"/>
    <property type="evidence" value="ECO:0007669"/>
    <property type="project" value="TreeGrafter"/>
</dbReference>
<organism evidence="4">
    <name type="scientific">Taenia asiatica</name>
    <name type="common">Asian tapeworm</name>
    <dbReference type="NCBI Taxonomy" id="60517"/>
    <lineage>
        <taxon>Eukaryota</taxon>
        <taxon>Metazoa</taxon>
        <taxon>Spiralia</taxon>
        <taxon>Lophotrochozoa</taxon>
        <taxon>Platyhelminthes</taxon>
        <taxon>Cestoda</taxon>
        <taxon>Eucestoda</taxon>
        <taxon>Cyclophyllidea</taxon>
        <taxon>Taeniidae</taxon>
        <taxon>Taenia</taxon>
    </lineage>
</organism>
<dbReference type="InterPro" id="IPR000504">
    <property type="entry name" value="RRM_dom"/>
</dbReference>
<dbReference type="InterPro" id="IPR035979">
    <property type="entry name" value="RBD_domain_sf"/>
</dbReference>
<feature type="domain" description="RRM" evidence="3">
    <location>
        <begin position="50"/>
        <end position="127"/>
    </location>
</feature>
<protein>
    <submittedName>
        <fullName evidence="4">RRM domain-containing protein</fullName>
    </submittedName>
</protein>
<dbReference type="CDD" id="cd00590">
    <property type="entry name" value="RRM_SF"/>
    <property type="match status" value="1"/>
</dbReference>
<dbReference type="InterPro" id="IPR012677">
    <property type="entry name" value="Nucleotide-bd_a/b_plait_sf"/>
</dbReference>
<dbReference type="AlphaFoldDB" id="A0A0R3VY15"/>
<dbReference type="InterPro" id="IPR050886">
    <property type="entry name" value="RNA-binding_reg"/>
</dbReference>
<sequence length="232" mass="25794">LKQHLDDFDFITYDGVVLSPQIPSSSNIQSKKSGNLTIINTGVTVSKSPVRLYVGGLRGKHTEDQLRQYFAQYGVVTKCCIWRDFRTHESKRCGFVTFEEVVCASRALADRPHYIDGDLVKLAPFTPKKKKNKSAVPPLPVNKTDYIDAITPHDLVVDGLPPVPSVNDIRSLFGRFGEIIDVRVEEELHRAFVAFSTAQALQAAVAAAPPRLKGMNLRVSLPGDRVWRYAST</sequence>
<proteinExistence type="predicted"/>
<dbReference type="GO" id="GO:0003723">
    <property type="term" value="F:RNA binding"/>
    <property type="evidence" value="ECO:0007669"/>
    <property type="project" value="UniProtKB-UniRule"/>
</dbReference>
<evidence type="ECO:0000313" key="4">
    <source>
        <dbReference type="WBParaSite" id="TASK_0000230901-mRNA-1"/>
    </source>
</evidence>
<name>A0A0R3VY15_TAEAS</name>